<evidence type="ECO:0000259" key="5">
    <source>
        <dbReference type="Pfam" id="PF01494"/>
    </source>
</evidence>
<name>A0A9P8A027_MORAP</name>
<organism evidence="6 7">
    <name type="scientific">Mortierella alpina</name>
    <name type="common">Oleaginous fungus</name>
    <name type="synonym">Mortierella renispora</name>
    <dbReference type="NCBI Taxonomy" id="64518"/>
    <lineage>
        <taxon>Eukaryota</taxon>
        <taxon>Fungi</taxon>
        <taxon>Fungi incertae sedis</taxon>
        <taxon>Mucoromycota</taxon>
        <taxon>Mortierellomycotina</taxon>
        <taxon>Mortierellomycetes</taxon>
        <taxon>Mortierellales</taxon>
        <taxon>Mortierellaceae</taxon>
        <taxon>Mortierella</taxon>
    </lineage>
</organism>
<dbReference type="InterPro" id="IPR050562">
    <property type="entry name" value="FAD_mOase_fung"/>
</dbReference>
<dbReference type="Pfam" id="PF01494">
    <property type="entry name" value="FAD_binding_3"/>
    <property type="match status" value="1"/>
</dbReference>
<dbReference type="GO" id="GO:0071949">
    <property type="term" value="F:FAD binding"/>
    <property type="evidence" value="ECO:0007669"/>
    <property type="project" value="InterPro"/>
</dbReference>
<dbReference type="PANTHER" id="PTHR47356:SF2">
    <property type="entry name" value="FAD-BINDING DOMAIN-CONTAINING PROTEIN-RELATED"/>
    <property type="match status" value="1"/>
</dbReference>
<keyword evidence="4" id="KW-0560">Oxidoreductase</keyword>
<evidence type="ECO:0000256" key="1">
    <source>
        <dbReference type="ARBA" id="ARBA00007992"/>
    </source>
</evidence>
<evidence type="ECO:0000256" key="2">
    <source>
        <dbReference type="ARBA" id="ARBA00022630"/>
    </source>
</evidence>
<evidence type="ECO:0000256" key="4">
    <source>
        <dbReference type="ARBA" id="ARBA00023002"/>
    </source>
</evidence>
<proteinExistence type="inferred from homology"/>
<dbReference type="InterPro" id="IPR002938">
    <property type="entry name" value="FAD-bd"/>
</dbReference>
<evidence type="ECO:0000313" key="6">
    <source>
        <dbReference type="EMBL" id="KAG9319842.1"/>
    </source>
</evidence>
<dbReference type="Gene3D" id="3.50.50.60">
    <property type="entry name" value="FAD/NAD(P)-binding domain"/>
    <property type="match status" value="2"/>
</dbReference>
<keyword evidence="3" id="KW-0274">FAD</keyword>
<gene>
    <name evidence="6" type="ORF">KVV02_005226</name>
</gene>
<dbReference type="Proteomes" id="UP000717515">
    <property type="component" value="Unassembled WGS sequence"/>
</dbReference>
<dbReference type="GO" id="GO:0004497">
    <property type="term" value="F:monooxygenase activity"/>
    <property type="evidence" value="ECO:0007669"/>
    <property type="project" value="InterPro"/>
</dbReference>
<keyword evidence="2" id="KW-0285">Flavoprotein</keyword>
<evidence type="ECO:0000313" key="7">
    <source>
        <dbReference type="Proteomes" id="UP000717515"/>
    </source>
</evidence>
<dbReference type="PRINTS" id="PR00420">
    <property type="entry name" value="RNGMNOXGNASE"/>
</dbReference>
<dbReference type="EMBL" id="JAIFTL010000367">
    <property type="protein sequence ID" value="KAG9319842.1"/>
    <property type="molecule type" value="Genomic_DNA"/>
</dbReference>
<dbReference type="SUPFAM" id="SSF51905">
    <property type="entry name" value="FAD/NAD(P)-binding domain"/>
    <property type="match status" value="1"/>
</dbReference>
<reference evidence="6" key="1">
    <citation type="submission" date="2021-07" db="EMBL/GenBank/DDBJ databases">
        <title>Draft genome of Mortierella alpina, strain LL118, isolated from an aspen leaf litter sample.</title>
        <authorList>
            <person name="Yang S."/>
            <person name="Vinatzer B.A."/>
        </authorList>
    </citation>
    <scope>NUCLEOTIDE SEQUENCE</scope>
    <source>
        <strain evidence="6">LL118</strain>
    </source>
</reference>
<comment type="similarity">
    <text evidence="1">Belongs to the paxM FAD-dependent monooxygenase family.</text>
</comment>
<dbReference type="InterPro" id="IPR036188">
    <property type="entry name" value="FAD/NAD-bd_sf"/>
</dbReference>
<dbReference type="AlphaFoldDB" id="A0A9P8A027"/>
<evidence type="ECO:0000256" key="3">
    <source>
        <dbReference type="ARBA" id="ARBA00022827"/>
    </source>
</evidence>
<dbReference type="PANTHER" id="PTHR47356">
    <property type="entry name" value="FAD-DEPENDENT MONOOXYGENASE ASQG-RELATED"/>
    <property type="match status" value="1"/>
</dbReference>
<sequence>MTYSTITNDILSGTTSGNPGRPKVLIAGAGLAGLTLGMILQKSDIPYEIFESAPAIRPVGAAMVFGPTLAPMFKQCGIYDEFVALGKKNKSINVLNSKGGKEYSVDFSDEKDMFGEDGYILTRPVIYDLIYRQIPKDRIHLGKKILSANQDSHCVTIKCSDGLEYKGDILVGGDGAYSVVRKNMYSNVQKEGNLPASDSLPLPFRTFCLLGQTRKLHITEFPDLAKDPCQFYSTLGDDNPYAASTTQFTPAGGVGATNAMHDAVVLANWIHALPNNASAKEISQAFQAYQSERMPWVQAAFAHSRAFQVTNSKGYLGKMIRFGVKHMPTWMQRKTAISMNINRPQVGFLDQADDTGSVRPAPQINKLNIDMRYNFSVGVRGTGHKNGPSHL</sequence>
<protein>
    <recommendedName>
        <fullName evidence="5">FAD-binding domain-containing protein</fullName>
    </recommendedName>
</protein>
<feature type="domain" description="FAD-binding" evidence="5">
    <location>
        <begin position="23"/>
        <end position="199"/>
    </location>
</feature>
<comment type="caution">
    <text evidence="6">The sequence shown here is derived from an EMBL/GenBank/DDBJ whole genome shotgun (WGS) entry which is preliminary data.</text>
</comment>
<accession>A0A9P8A027</accession>